<feature type="region of interest" description="Disordered" evidence="1">
    <location>
        <begin position="1"/>
        <end position="24"/>
    </location>
</feature>
<proteinExistence type="predicted"/>
<gene>
    <name evidence="3" type="ORF">J5Y10_03135</name>
</gene>
<dbReference type="RefSeq" id="WP_209370609.1">
    <property type="nucleotide sequence ID" value="NZ_JAGIZA010000002.1"/>
</dbReference>
<protein>
    <submittedName>
        <fullName evidence="3">Uncharacterized protein</fullName>
    </submittedName>
</protein>
<organism evidence="3 4">
    <name type="scientific">Roseomonas indoligenes</name>
    <dbReference type="NCBI Taxonomy" id="2820811"/>
    <lineage>
        <taxon>Bacteria</taxon>
        <taxon>Pseudomonadati</taxon>
        <taxon>Pseudomonadota</taxon>
        <taxon>Alphaproteobacteria</taxon>
        <taxon>Acetobacterales</taxon>
        <taxon>Roseomonadaceae</taxon>
        <taxon>Roseomonas</taxon>
    </lineage>
</organism>
<feature type="compositionally biased region" description="Basic and acidic residues" evidence="1">
    <location>
        <begin position="1"/>
        <end position="10"/>
    </location>
</feature>
<reference evidence="3" key="1">
    <citation type="submission" date="2021-03" db="EMBL/GenBank/DDBJ databases">
        <authorList>
            <person name="So Y."/>
        </authorList>
    </citation>
    <scope>NUCLEOTIDE SEQUENCE</scope>
    <source>
        <strain evidence="3">SG15</strain>
    </source>
</reference>
<evidence type="ECO:0000256" key="2">
    <source>
        <dbReference type="SAM" id="Phobius"/>
    </source>
</evidence>
<keyword evidence="4" id="KW-1185">Reference proteome</keyword>
<comment type="caution">
    <text evidence="3">The sequence shown here is derived from an EMBL/GenBank/DDBJ whole genome shotgun (WGS) entry which is preliminary data.</text>
</comment>
<evidence type="ECO:0000313" key="4">
    <source>
        <dbReference type="Proteomes" id="UP000677537"/>
    </source>
</evidence>
<sequence>MRDSRDDDTIRMTPPPAAAAALPARRPGWRPGGLAALAIGLIGAIWIGVQWTGLTERPAVPGPLSSPAQEAPPPPAPVFPAMDREAVLRWQPAETTIVRLADLPGVFLIAFPDLARQGRAMNRIAAFVEKALAPRDRLLDDTALAAAIAAEGQTAETYYYGHDYALAEMERFFALARASGIALNAEERWLEAQMPALGAGARTAPRAVITIPAEAGSFDASARRAVLEHEAGHGLFFTDPAFAAQVTRAWREVFTEAERDAFRRFLKAEGYDTSLEWLMANEAMAYLVFTPDTRFFDPARDLGLDPAAAERLRAAMRPAPRR</sequence>
<keyword evidence="2" id="KW-1133">Transmembrane helix</keyword>
<keyword evidence="2" id="KW-0472">Membrane</keyword>
<accession>A0A940MU71</accession>
<evidence type="ECO:0000313" key="3">
    <source>
        <dbReference type="EMBL" id="MBP0491768.1"/>
    </source>
</evidence>
<dbReference type="EMBL" id="JAGIZA010000002">
    <property type="protein sequence ID" value="MBP0491768.1"/>
    <property type="molecule type" value="Genomic_DNA"/>
</dbReference>
<evidence type="ECO:0000256" key="1">
    <source>
        <dbReference type="SAM" id="MobiDB-lite"/>
    </source>
</evidence>
<keyword evidence="2" id="KW-0812">Transmembrane</keyword>
<dbReference type="Proteomes" id="UP000677537">
    <property type="component" value="Unassembled WGS sequence"/>
</dbReference>
<name>A0A940MU71_9PROT</name>
<dbReference type="AlphaFoldDB" id="A0A940MU71"/>
<feature type="transmembrane region" description="Helical" evidence="2">
    <location>
        <begin position="34"/>
        <end position="54"/>
    </location>
</feature>